<feature type="binding site" evidence="9">
    <location>
        <position position="7"/>
    </location>
    <ligand>
        <name>Mg(2+)</name>
        <dbReference type="ChEBI" id="CHEBI:18420"/>
        <label>1</label>
    </ligand>
</feature>
<dbReference type="GO" id="GO:0006284">
    <property type="term" value="P:base-excision repair"/>
    <property type="evidence" value="ECO:0007669"/>
    <property type="project" value="TreeGrafter"/>
</dbReference>
<feature type="binding site" evidence="9">
    <location>
        <position position="295"/>
    </location>
    <ligand>
        <name>Mg(2+)</name>
        <dbReference type="ChEBI" id="CHEBI:18420"/>
        <label>1</label>
    </ligand>
</feature>
<feature type="compositionally biased region" description="Polar residues" evidence="13">
    <location>
        <begin position="358"/>
        <end position="390"/>
    </location>
</feature>
<feature type="compositionally biased region" description="Low complexity" evidence="13">
    <location>
        <begin position="435"/>
        <end position="450"/>
    </location>
</feature>
<evidence type="ECO:0000256" key="1">
    <source>
        <dbReference type="ARBA" id="ARBA00007092"/>
    </source>
</evidence>
<dbReference type="GO" id="GO:0005634">
    <property type="term" value="C:nucleus"/>
    <property type="evidence" value="ECO:0007669"/>
    <property type="project" value="TreeGrafter"/>
</dbReference>
<dbReference type="GO" id="GO:0008081">
    <property type="term" value="F:phosphoric diester hydrolase activity"/>
    <property type="evidence" value="ECO:0007669"/>
    <property type="project" value="TreeGrafter"/>
</dbReference>
<dbReference type="InterPro" id="IPR010666">
    <property type="entry name" value="Znf_GRF"/>
</dbReference>
<dbReference type="GO" id="GO:0008311">
    <property type="term" value="F:double-stranded DNA 3'-5' DNA exonuclease activity"/>
    <property type="evidence" value="ECO:0007669"/>
    <property type="project" value="TreeGrafter"/>
</dbReference>
<evidence type="ECO:0000256" key="11">
    <source>
        <dbReference type="PROSITE-ProRule" id="PRU01343"/>
    </source>
</evidence>
<name>A0A2N8U7H4_9BASI</name>
<organism evidence="15 16">
    <name type="scientific">Sporisorium reilianum f. sp. reilianum</name>
    <dbReference type="NCBI Taxonomy" id="72559"/>
    <lineage>
        <taxon>Eukaryota</taxon>
        <taxon>Fungi</taxon>
        <taxon>Dikarya</taxon>
        <taxon>Basidiomycota</taxon>
        <taxon>Ustilaginomycotina</taxon>
        <taxon>Ustilaginomycetes</taxon>
        <taxon>Ustilaginales</taxon>
        <taxon>Ustilaginaceae</taxon>
        <taxon>Sporisorium</taxon>
    </lineage>
</organism>
<feature type="region of interest" description="Disordered" evidence="13">
    <location>
        <begin position="688"/>
        <end position="737"/>
    </location>
</feature>
<evidence type="ECO:0000256" key="4">
    <source>
        <dbReference type="ARBA" id="ARBA00022801"/>
    </source>
</evidence>
<keyword evidence="4" id="KW-0378">Hydrolase</keyword>
<dbReference type="InterPro" id="IPR036691">
    <property type="entry name" value="Endo/exonu/phosph_ase_sf"/>
</dbReference>
<dbReference type="Gene3D" id="3.60.10.10">
    <property type="entry name" value="Endonuclease/exonuclease/phosphatase"/>
    <property type="match status" value="1"/>
</dbReference>
<dbReference type="PROSITE" id="PS51999">
    <property type="entry name" value="ZF_GRF"/>
    <property type="match status" value="1"/>
</dbReference>
<dbReference type="EC" id="3.1.-.-" evidence="12"/>
<keyword evidence="9" id="KW-0464">Manganese</keyword>
<evidence type="ECO:0000313" key="16">
    <source>
        <dbReference type="Proteomes" id="UP000239563"/>
    </source>
</evidence>
<feature type="domain" description="GRF-type" evidence="14">
    <location>
        <begin position="622"/>
        <end position="681"/>
    </location>
</feature>
<dbReference type="NCBIfam" id="TIGR00633">
    <property type="entry name" value="xth"/>
    <property type="match status" value="1"/>
</dbReference>
<keyword evidence="15" id="KW-0255">Endonuclease</keyword>
<keyword evidence="2 9" id="KW-0479">Metal-binding</keyword>
<feature type="compositionally biased region" description="Low complexity" evidence="13">
    <location>
        <begin position="458"/>
        <end position="481"/>
    </location>
</feature>
<evidence type="ECO:0000256" key="7">
    <source>
        <dbReference type="ARBA" id="ARBA00023242"/>
    </source>
</evidence>
<dbReference type="GO" id="GO:0003906">
    <property type="term" value="F:DNA-(apurinic or apyrimidinic site) endonuclease activity"/>
    <property type="evidence" value="ECO:0007669"/>
    <property type="project" value="TreeGrafter"/>
</dbReference>
<dbReference type="GO" id="GO:0008270">
    <property type="term" value="F:zinc ion binding"/>
    <property type="evidence" value="ECO:0007669"/>
    <property type="project" value="UniProtKB-KW"/>
</dbReference>
<dbReference type="EMBL" id="LT795054">
    <property type="protein sequence ID" value="SJX60669.1"/>
    <property type="molecule type" value="Genomic_DNA"/>
</dbReference>
<evidence type="ECO:0000313" key="15">
    <source>
        <dbReference type="EMBL" id="SJX60669.1"/>
    </source>
</evidence>
<evidence type="ECO:0000256" key="3">
    <source>
        <dbReference type="ARBA" id="ARBA00022771"/>
    </source>
</evidence>
<sequence length="737" mass="79576">MRITVWNINGLRTLKGYQPWYKLLDWEACLEHLGADIACFQETKMTRKQLTESMCILPSYNAFFNFHPAKGYSGTVTYVKKSVSIPLKAEQGITGRLPVTNVSTNPLIPSEPIGCIPADTRDDVEPQIWNALDDEGRCVVLDLGLFVLFNVYCPNETGPERLEYKMTYYQGLAERAHRLIQAGRQVMIVGDMNIIRDPIDHCDAEQSMKEHGWDHFHQHPARSWFQTFLAPHGKFHDVGRLYHPERKKMFTCWNTLIDARPANYGVRLDYTLVTEGLLDWIRGADIQPDVYGSDHCPIYVDLHDEREIDGKLVKLADLMHGGADRLPPALAACHYDEFSGKQRKLASFFGASKKAVPTTKSCSPAGTSSADQGKTTAEVKSTLSNGSSTKDGTDGGVIQTSTSTAGNESEGSSLADALFSLHSQQEGLNIEMAASQSNAAPATTTSTPAAVPVPPASAPVATTAVSTPSPTKAPASQPSPSGRRDSALAKRTAQSTKGKESGRAKNGASLKGQTSLQSFFAKPKSTSSTASGEPTKVMDLSQETGGSKAPPPAPVNDSVAGTVPNTDIPAASFDETDDAICDFHEATTPSSPAQPAEQSAADRVGASLAWGAIFSPIPAPLCRSHSEPCRAWTVNKPGPNHGRKFWLCNRPVGPGYEKSGRAKGDVNPEFRCNFFLWDSELRSKKKVGDGGGAEAKFFSEVGRERGRKGARRGEGAEGEELGGPWGPHKRVRTGDAS</sequence>
<evidence type="ECO:0000256" key="8">
    <source>
        <dbReference type="PIRSR" id="PIRSR604808-1"/>
    </source>
</evidence>
<keyword evidence="7" id="KW-0539">Nucleus</keyword>
<dbReference type="PANTHER" id="PTHR22748:SF4">
    <property type="entry name" value="DNA-(APURINIC OR APYRIMIDINIC SITE) ENDONUCLEASE 2"/>
    <property type="match status" value="1"/>
</dbReference>
<keyword evidence="5" id="KW-0862">Zinc</keyword>
<feature type="binding site" evidence="9">
    <location>
        <position position="191"/>
    </location>
    <ligand>
        <name>Mg(2+)</name>
        <dbReference type="ChEBI" id="CHEBI:18420"/>
        <label>1</label>
    </ligand>
</feature>
<evidence type="ECO:0000256" key="13">
    <source>
        <dbReference type="SAM" id="MobiDB-lite"/>
    </source>
</evidence>
<dbReference type="PROSITE" id="PS51435">
    <property type="entry name" value="AP_NUCLEASE_F1_4"/>
    <property type="match status" value="1"/>
</dbReference>
<evidence type="ECO:0000256" key="2">
    <source>
        <dbReference type="ARBA" id="ARBA00022723"/>
    </source>
</evidence>
<feature type="site" description="Important for catalytic activity" evidence="10">
    <location>
        <position position="269"/>
    </location>
</feature>
<reference evidence="15 16" key="1">
    <citation type="submission" date="2017-02" db="EMBL/GenBank/DDBJ databases">
        <authorList>
            <person name="Peterson S.W."/>
        </authorList>
    </citation>
    <scope>NUCLEOTIDE SEQUENCE [LARGE SCALE GENOMIC DNA]</scope>
    <source>
        <strain evidence="15 16">SRS1_H2-8</strain>
    </source>
</reference>
<feature type="binding site" evidence="9">
    <location>
        <position position="193"/>
    </location>
    <ligand>
        <name>Mg(2+)</name>
        <dbReference type="ChEBI" id="CHEBI:18420"/>
        <label>1</label>
    </ligand>
</feature>
<evidence type="ECO:0000256" key="5">
    <source>
        <dbReference type="ARBA" id="ARBA00022833"/>
    </source>
</evidence>
<comment type="cofactor">
    <cofactor evidence="9 12">
        <name>Mg(2+)</name>
        <dbReference type="ChEBI" id="CHEBI:18420"/>
    </cofactor>
    <cofactor evidence="9 12">
        <name>Mn(2+)</name>
        <dbReference type="ChEBI" id="CHEBI:29035"/>
    </cofactor>
    <text evidence="9 12">Probably binds two magnesium or manganese ions per subunit.</text>
</comment>
<feature type="active site" description="Proton donor/acceptor" evidence="8">
    <location>
        <position position="191"/>
    </location>
</feature>
<evidence type="ECO:0000256" key="9">
    <source>
        <dbReference type="PIRSR" id="PIRSR604808-2"/>
    </source>
</evidence>
<comment type="similarity">
    <text evidence="1 12">Belongs to the DNA repair enzymes AP/ExoA family.</text>
</comment>
<dbReference type="InterPro" id="IPR004808">
    <property type="entry name" value="AP_endonuc_1"/>
</dbReference>
<feature type="compositionally biased region" description="Polar residues" evidence="13">
    <location>
        <begin position="511"/>
        <end position="532"/>
    </location>
</feature>
<dbReference type="Proteomes" id="UP000239563">
    <property type="component" value="Chromosome I"/>
</dbReference>
<keyword evidence="3 11" id="KW-0863">Zinc-finger</keyword>
<feature type="site" description="Transition state stabilizer" evidence="10">
    <location>
        <position position="193"/>
    </location>
</feature>
<evidence type="ECO:0000256" key="12">
    <source>
        <dbReference type="RuleBase" id="RU362131"/>
    </source>
</evidence>
<feature type="compositionally biased region" description="Polar residues" evidence="13">
    <location>
        <begin position="398"/>
        <end position="411"/>
    </location>
</feature>
<proteinExistence type="inferred from homology"/>
<evidence type="ECO:0000259" key="14">
    <source>
        <dbReference type="PROSITE" id="PS51999"/>
    </source>
</evidence>
<keyword evidence="12" id="KW-0234">DNA repair</keyword>
<dbReference type="SUPFAM" id="SSF56219">
    <property type="entry name" value="DNase I-like"/>
    <property type="match status" value="1"/>
</dbReference>
<evidence type="ECO:0000256" key="10">
    <source>
        <dbReference type="PIRSR" id="PIRSR604808-3"/>
    </source>
</evidence>
<feature type="active site" evidence="8">
    <location>
        <position position="152"/>
    </location>
</feature>
<feature type="region of interest" description="Disordered" evidence="13">
    <location>
        <begin position="356"/>
        <end position="411"/>
    </location>
</feature>
<keyword evidence="12" id="KW-0227">DNA damage</keyword>
<keyword evidence="15" id="KW-0269">Exonuclease</keyword>
<dbReference type="CDD" id="cd09088">
    <property type="entry name" value="Ape2-like_AP-endo"/>
    <property type="match status" value="1"/>
</dbReference>
<feature type="site" description="Interaction with DNA substrate" evidence="10">
    <location>
        <position position="295"/>
    </location>
</feature>
<protein>
    <recommendedName>
        <fullName evidence="12">DNA-(apurinic or apyrimidinic site) endonuclease</fullName>
        <ecNumber evidence="12">3.1.-.-</ecNumber>
    </recommendedName>
</protein>
<dbReference type="InterPro" id="IPR005135">
    <property type="entry name" value="Endo/exonuclease/phosphatase"/>
</dbReference>
<dbReference type="Pfam" id="PF03372">
    <property type="entry name" value="Exo_endo_phos"/>
    <property type="match status" value="1"/>
</dbReference>
<dbReference type="FunFam" id="3.60.10.10:FF:000079">
    <property type="entry name" value="DNA-(apurinic or apyrimidinic site) lyase"/>
    <property type="match status" value="1"/>
</dbReference>
<feature type="region of interest" description="Disordered" evidence="13">
    <location>
        <begin position="435"/>
        <end position="572"/>
    </location>
</feature>
<keyword evidence="15" id="KW-0540">Nuclease</keyword>
<feature type="binding site" evidence="9">
    <location>
        <position position="294"/>
    </location>
    <ligand>
        <name>Mg(2+)</name>
        <dbReference type="ChEBI" id="CHEBI:18420"/>
        <label>1</label>
    </ligand>
</feature>
<keyword evidence="6 9" id="KW-0460">Magnesium</keyword>
<feature type="binding site" evidence="9">
    <location>
        <position position="42"/>
    </location>
    <ligand>
        <name>Mg(2+)</name>
        <dbReference type="ChEBI" id="CHEBI:18420"/>
        <label>1</label>
    </ligand>
</feature>
<dbReference type="AlphaFoldDB" id="A0A2N8U7H4"/>
<gene>
    <name evidence="15" type="ORF">SRS1_11897</name>
</gene>
<evidence type="ECO:0000256" key="6">
    <source>
        <dbReference type="ARBA" id="ARBA00022842"/>
    </source>
</evidence>
<feature type="active site" description="Proton acceptor" evidence="8">
    <location>
        <position position="295"/>
    </location>
</feature>
<accession>A0A2N8U7H4</accession>
<dbReference type="Pfam" id="PF06839">
    <property type="entry name" value="Zn_ribbon_GRF"/>
    <property type="match status" value="1"/>
</dbReference>
<dbReference type="PANTHER" id="PTHR22748">
    <property type="entry name" value="AP ENDONUCLEASE"/>
    <property type="match status" value="1"/>
</dbReference>